<dbReference type="InterPro" id="IPR050278">
    <property type="entry name" value="Serine_Prot_S9B/DPPIV"/>
</dbReference>
<proteinExistence type="predicted"/>
<dbReference type="AlphaFoldDB" id="A0A8J6XX63"/>
<organism evidence="2 3">
    <name type="scientific">Candidatus Sulfomarinibacter kjeldsenii</name>
    <dbReference type="NCBI Taxonomy" id="2885994"/>
    <lineage>
        <taxon>Bacteria</taxon>
        <taxon>Pseudomonadati</taxon>
        <taxon>Acidobacteriota</taxon>
        <taxon>Thermoanaerobaculia</taxon>
        <taxon>Thermoanaerobaculales</taxon>
        <taxon>Candidatus Sulfomarinibacteraceae</taxon>
        <taxon>Candidatus Sulfomarinibacter</taxon>
    </lineage>
</organism>
<name>A0A8J6XX63_9BACT</name>
<accession>A0A8J6XX63</accession>
<dbReference type="Pfam" id="PF00326">
    <property type="entry name" value="Peptidase_S9"/>
    <property type="match status" value="1"/>
</dbReference>
<dbReference type="EMBL" id="JACXWA010000063">
    <property type="protein sequence ID" value="MBD3870477.1"/>
    <property type="molecule type" value="Genomic_DNA"/>
</dbReference>
<dbReference type="Gene3D" id="3.40.50.1820">
    <property type="entry name" value="alpha/beta hydrolase"/>
    <property type="match status" value="1"/>
</dbReference>
<dbReference type="InterPro" id="IPR029058">
    <property type="entry name" value="AB_hydrolase_fold"/>
</dbReference>
<sequence>MTRLYGTGKHSLGVIAKAKKIDRILFTRERYEEFPDLWTSNTRFEDPTRLTEVNPQIADFAWGSAELVEWSSADGIPLQGILIKPGNYDPEKRYPVLVYYYRFFSQRLNLFNEPVVNHRPSFPLYASNGYAVFLPDIRFKVGQPGYSATKCLVPGIQKLVDMGIADPDAVGLHGHSWSGYQTAFVITQTNIFADAVAGAPVSNMTSAYSGIRWGTGLARQFQYEKSQ</sequence>
<dbReference type="SUPFAM" id="SSF53474">
    <property type="entry name" value="alpha/beta-Hydrolases"/>
    <property type="match status" value="1"/>
</dbReference>
<dbReference type="PANTHER" id="PTHR11731:SF193">
    <property type="entry name" value="DIPEPTIDYL PEPTIDASE 9"/>
    <property type="match status" value="1"/>
</dbReference>
<dbReference type="PANTHER" id="PTHR11731">
    <property type="entry name" value="PROTEASE FAMILY S9B,C DIPEPTIDYL-PEPTIDASE IV-RELATED"/>
    <property type="match status" value="1"/>
</dbReference>
<evidence type="ECO:0000259" key="1">
    <source>
        <dbReference type="Pfam" id="PF00326"/>
    </source>
</evidence>
<dbReference type="GO" id="GO:0008236">
    <property type="term" value="F:serine-type peptidase activity"/>
    <property type="evidence" value="ECO:0007669"/>
    <property type="project" value="InterPro"/>
</dbReference>
<dbReference type="GO" id="GO:0008239">
    <property type="term" value="F:dipeptidyl-peptidase activity"/>
    <property type="evidence" value="ECO:0007669"/>
    <property type="project" value="TreeGrafter"/>
</dbReference>
<dbReference type="InterPro" id="IPR001375">
    <property type="entry name" value="Peptidase_S9_cat"/>
</dbReference>
<dbReference type="Proteomes" id="UP000598633">
    <property type="component" value="Unassembled WGS sequence"/>
</dbReference>
<gene>
    <name evidence="2" type="ORF">IFJ97_03870</name>
</gene>
<evidence type="ECO:0000313" key="2">
    <source>
        <dbReference type="EMBL" id="MBD3870477.1"/>
    </source>
</evidence>
<evidence type="ECO:0000313" key="3">
    <source>
        <dbReference type="Proteomes" id="UP000598633"/>
    </source>
</evidence>
<reference evidence="2 3" key="1">
    <citation type="submission" date="2020-08" db="EMBL/GenBank/DDBJ databases">
        <title>Acidobacteriota in marine sediments use diverse sulfur dissimilation pathways.</title>
        <authorList>
            <person name="Wasmund K."/>
        </authorList>
    </citation>
    <scope>NUCLEOTIDE SEQUENCE [LARGE SCALE GENOMIC DNA]</scope>
    <source>
        <strain evidence="2">MAG AM3-A</strain>
    </source>
</reference>
<feature type="domain" description="Peptidase S9 prolyl oligopeptidase catalytic" evidence="1">
    <location>
        <begin position="152"/>
        <end position="210"/>
    </location>
</feature>
<comment type="caution">
    <text evidence="2">The sequence shown here is derived from an EMBL/GenBank/DDBJ whole genome shotgun (WGS) entry which is preliminary data.</text>
</comment>
<dbReference type="GO" id="GO:0006508">
    <property type="term" value="P:proteolysis"/>
    <property type="evidence" value="ECO:0007669"/>
    <property type="project" value="InterPro"/>
</dbReference>
<protein>
    <submittedName>
        <fullName evidence="2">Prolyl oligopeptidase family serine peptidase</fullName>
    </submittedName>
</protein>
<feature type="non-terminal residue" evidence="2">
    <location>
        <position position="227"/>
    </location>
</feature>